<dbReference type="GO" id="GO:0005829">
    <property type="term" value="C:cytosol"/>
    <property type="evidence" value="ECO:0007669"/>
    <property type="project" value="TreeGrafter"/>
</dbReference>
<dbReference type="GO" id="GO:0043024">
    <property type="term" value="F:ribosomal small subunit binding"/>
    <property type="evidence" value="ECO:0007669"/>
    <property type="project" value="TreeGrafter"/>
</dbReference>
<dbReference type="PATRIC" id="fig|1229831.3.peg.279"/>
<dbReference type="InterPro" id="IPR023799">
    <property type="entry name" value="RbfA_dom_sf"/>
</dbReference>
<name>W8JF17_9CHLA</name>
<dbReference type="STRING" id="1229831.M832_02760"/>
<dbReference type="EMBL" id="CP006571">
    <property type="protein sequence ID" value="AHK63141.1"/>
    <property type="molecule type" value="Genomic_DNA"/>
</dbReference>
<organism evidence="3 4">
    <name type="scientific">Chlamydia avium 10DC88</name>
    <dbReference type="NCBI Taxonomy" id="1229831"/>
    <lineage>
        <taxon>Bacteria</taxon>
        <taxon>Pseudomonadati</taxon>
        <taxon>Chlamydiota</taxon>
        <taxon>Chlamydiia</taxon>
        <taxon>Chlamydiales</taxon>
        <taxon>Chlamydiaceae</taxon>
        <taxon>Chlamydia/Chlamydophila group</taxon>
        <taxon>Chlamydia</taxon>
    </lineage>
</organism>
<dbReference type="SUPFAM" id="SSF89919">
    <property type="entry name" value="Ribosome-binding factor A, RbfA"/>
    <property type="match status" value="1"/>
</dbReference>
<dbReference type="NCBIfam" id="TIGR00082">
    <property type="entry name" value="rbfA"/>
    <property type="match status" value="1"/>
</dbReference>
<dbReference type="Gene3D" id="3.30.300.20">
    <property type="match status" value="1"/>
</dbReference>
<dbReference type="KEGG" id="cav:M832_02760"/>
<gene>
    <name evidence="2 3" type="primary">rbfA</name>
    <name evidence="3" type="ORF">M832_02760</name>
</gene>
<dbReference type="eggNOG" id="COG0858">
    <property type="taxonomic scope" value="Bacteria"/>
</dbReference>
<dbReference type="HAMAP" id="MF_00003">
    <property type="entry name" value="RbfA"/>
    <property type="match status" value="1"/>
</dbReference>
<reference evidence="3 4" key="1">
    <citation type="journal article" date="2014" name="Syst. Appl. Microbiol.">
        <title>Evidence for the existence of two new members of the family Chlamydiaceae and proposal of Chlamydia avium sp. nov. and Chlamydia gallinacea sp. nov.</title>
        <authorList>
            <person name="Sachse K."/>
            <person name="Laroucau K."/>
            <person name="Riege K."/>
            <person name="Wehner S."/>
            <person name="Dilcher M."/>
            <person name="Creasy H.H."/>
            <person name="Weidmann M."/>
            <person name="Myers G."/>
            <person name="Vorimore F."/>
            <person name="Vicari N."/>
            <person name="Magnino S."/>
            <person name="Liebler-Tenorio E."/>
            <person name="Ruettger A."/>
            <person name="Bavoil P.M."/>
            <person name="Hufert F.T."/>
            <person name="Rossello-Mora R."/>
            <person name="Marz M."/>
        </authorList>
    </citation>
    <scope>NUCLEOTIDE SEQUENCE [LARGE SCALE GENOMIC DNA]</scope>
    <source>
        <strain evidence="3 4">10DC88</strain>
    </source>
</reference>
<evidence type="ECO:0000256" key="1">
    <source>
        <dbReference type="ARBA" id="ARBA00022517"/>
    </source>
</evidence>
<dbReference type="InterPro" id="IPR020053">
    <property type="entry name" value="Ribosome-bd_factorA_CS"/>
</dbReference>
<sequence length="121" mass="14165">MMTENRRIQKVNAVLREAIANVILKDIKHPKISNCWITVTRVSLSKDLRFARVYVSIMPHENTQSETLEALKVSAGYIAYKASKKIVLKYFPELNFYLDDIFSPQDHIENLLWKIQQQDKN</sequence>
<dbReference type="PANTHER" id="PTHR33515">
    <property type="entry name" value="RIBOSOME-BINDING FACTOR A, CHLOROPLASTIC-RELATED"/>
    <property type="match status" value="1"/>
</dbReference>
<comment type="subunit">
    <text evidence="2">Monomer. Binds 30S ribosomal subunits, but not 50S ribosomal subunits or 70S ribosomes.</text>
</comment>
<proteinExistence type="inferred from homology"/>
<evidence type="ECO:0000313" key="4">
    <source>
        <dbReference type="Proteomes" id="UP000019433"/>
    </source>
</evidence>
<protein>
    <recommendedName>
        <fullName evidence="2">Ribosome-binding factor A</fullName>
    </recommendedName>
</protein>
<keyword evidence="2" id="KW-0963">Cytoplasm</keyword>
<evidence type="ECO:0000256" key="2">
    <source>
        <dbReference type="HAMAP-Rule" id="MF_00003"/>
    </source>
</evidence>
<dbReference type="GO" id="GO:0030490">
    <property type="term" value="P:maturation of SSU-rRNA"/>
    <property type="evidence" value="ECO:0007669"/>
    <property type="project" value="UniProtKB-UniRule"/>
</dbReference>
<dbReference type="PANTHER" id="PTHR33515:SF1">
    <property type="entry name" value="RIBOSOME-BINDING FACTOR A, CHLOROPLASTIC-RELATED"/>
    <property type="match status" value="1"/>
</dbReference>
<evidence type="ECO:0000313" key="3">
    <source>
        <dbReference type="EMBL" id="AHK63141.1"/>
    </source>
</evidence>
<comment type="function">
    <text evidence="2">One of several proteins that assist in the late maturation steps of the functional core of the 30S ribosomal subunit. Associates with free 30S ribosomal subunits (but not with 30S subunits that are part of 70S ribosomes or polysomes). Required for efficient processing of 16S rRNA. May interact with the 5'-terminal helix region of 16S rRNA.</text>
</comment>
<dbReference type="Pfam" id="PF02033">
    <property type="entry name" value="RBFA"/>
    <property type="match status" value="1"/>
</dbReference>
<accession>W8JF17</accession>
<dbReference type="PROSITE" id="PS01319">
    <property type="entry name" value="RBFA"/>
    <property type="match status" value="1"/>
</dbReference>
<dbReference type="AlphaFoldDB" id="W8JF17"/>
<dbReference type="InterPro" id="IPR015946">
    <property type="entry name" value="KH_dom-like_a/b"/>
</dbReference>
<comment type="subcellular location">
    <subcellularLocation>
        <location evidence="2">Cytoplasm</location>
    </subcellularLocation>
</comment>
<dbReference type="HOGENOM" id="CLU_089475_6_3_0"/>
<keyword evidence="1 2" id="KW-0690">Ribosome biogenesis</keyword>
<dbReference type="InterPro" id="IPR000238">
    <property type="entry name" value="RbfA"/>
</dbReference>
<comment type="similarity">
    <text evidence="2">Belongs to the RbfA family.</text>
</comment>
<dbReference type="Proteomes" id="UP000019433">
    <property type="component" value="Chromosome"/>
</dbReference>